<dbReference type="Gene3D" id="3.30.230.10">
    <property type="match status" value="1"/>
</dbReference>
<evidence type="ECO:0000256" key="6">
    <source>
        <dbReference type="RuleBase" id="RU003815"/>
    </source>
</evidence>
<dbReference type="InterPro" id="IPR014721">
    <property type="entry name" value="Ribsml_uS5_D2-typ_fold_subgr"/>
</dbReference>
<keyword evidence="2 5" id="KW-0689">Ribosomal protein</keyword>
<dbReference type="InterPro" id="IPR020568">
    <property type="entry name" value="Ribosomal_Su5_D2-typ_SF"/>
</dbReference>
<feature type="compositionally biased region" description="Basic and acidic residues" evidence="7">
    <location>
        <begin position="97"/>
        <end position="113"/>
    </location>
</feature>
<evidence type="ECO:0000256" key="3">
    <source>
        <dbReference type="ARBA" id="ARBA00023274"/>
    </source>
</evidence>
<gene>
    <name evidence="5 8" type="primary">rpsI</name>
    <name evidence="8" type="ORF">PQG45_08460</name>
</gene>
<evidence type="ECO:0000256" key="2">
    <source>
        <dbReference type="ARBA" id="ARBA00022980"/>
    </source>
</evidence>
<evidence type="ECO:0000256" key="4">
    <source>
        <dbReference type="ARBA" id="ARBA00035259"/>
    </source>
</evidence>
<dbReference type="InterPro" id="IPR020574">
    <property type="entry name" value="Ribosomal_uS9_CS"/>
</dbReference>
<organism evidence="8 9">
    <name type="scientific">Aquirufa regiilacus</name>
    <dbReference type="NCBI Taxonomy" id="3024868"/>
    <lineage>
        <taxon>Bacteria</taxon>
        <taxon>Pseudomonadati</taxon>
        <taxon>Bacteroidota</taxon>
        <taxon>Cytophagia</taxon>
        <taxon>Cytophagales</taxon>
        <taxon>Flectobacillaceae</taxon>
        <taxon>Aquirufa</taxon>
    </lineage>
</organism>
<dbReference type="EMBL" id="JAVNWW010000003">
    <property type="protein sequence ID" value="MDU0809066.1"/>
    <property type="molecule type" value="Genomic_DNA"/>
</dbReference>
<keyword evidence="9" id="KW-1185">Reference proteome</keyword>
<protein>
    <recommendedName>
        <fullName evidence="4 5">Small ribosomal subunit protein uS9</fullName>
    </recommendedName>
</protein>
<evidence type="ECO:0000256" key="7">
    <source>
        <dbReference type="SAM" id="MobiDB-lite"/>
    </source>
</evidence>
<feature type="compositionally biased region" description="Basic residues" evidence="7">
    <location>
        <begin position="114"/>
        <end position="129"/>
    </location>
</feature>
<evidence type="ECO:0000256" key="5">
    <source>
        <dbReference type="HAMAP-Rule" id="MF_00532"/>
    </source>
</evidence>
<dbReference type="InterPro" id="IPR000754">
    <property type="entry name" value="Ribosomal_uS9"/>
</dbReference>
<dbReference type="InterPro" id="IPR023035">
    <property type="entry name" value="Ribosomal_uS9_bac/plastid"/>
</dbReference>
<dbReference type="Proteomes" id="UP001249959">
    <property type="component" value="Unassembled WGS sequence"/>
</dbReference>
<accession>A0ABU3TT76</accession>
<comment type="caution">
    <text evidence="8">The sequence shown here is derived from an EMBL/GenBank/DDBJ whole genome shotgun (WGS) entry which is preliminary data.</text>
</comment>
<dbReference type="PROSITE" id="PS00360">
    <property type="entry name" value="RIBOSOMAL_S9"/>
    <property type="match status" value="1"/>
</dbReference>
<evidence type="ECO:0000313" key="8">
    <source>
        <dbReference type="EMBL" id="MDU0809066.1"/>
    </source>
</evidence>
<dbReference type="HAMAP" id="MF_00532_B">
    <property type="entry name" value="Ribosomal_uS9_B"/>
    <property type="match status" value="1"/>
</dbReference>
<dbReference type="PANTHER" id="PTHR21569:SF1">
    <property type="entry name" value="SMALL RIBOSOMAL SUBUNIT PROTEIN US9M"/>
    <property type="match status" value="1"/>
</dbReference>
<dbReference type="GO" id="GO:0005840">
    <property type="term" value="C:ribosome"/>
    <property type="evidence" value="ECO:0007669"/>
    <property type="project" value="UniProtKB-KW"/>
</dbReference>
<feature type="region of interest" description="Disordered" evidence="7">
    <location>
        <begin position="97"/>
        <end position="129"/>
    </location>
</feature>
<sequence length="129" mass="14315">MAEITSKIGRRKTAIARISMTPGKGQIKINGRTLTDYFPSEILQIVVNQPFALTNTVGSFDVTANVDGGGIKGQAEALRLAISRALQTQDAELRSPLKKEGFLTRDPRMVERKKPGRAKARKRFQFSKR</sequence>
<evidence type="ECO:0000313" key="9">
    <source>
        <dbReference type="Proteomes" id="UP001249959"/>
    </source>
</evidence>
<proteinExistence type="inferred from homology"/>
<name>A0ABU3TT76_9BACT</name>
<dbReference type="SUPFAM" id="SSF54211">
    <property type="entry name" value="Ribosomal protein S5 domain 2-like"/>
    <property type="match status" value="1"/>
</dbReference>
<keyword evidence="3 5" id="KW-0687">Ribonucleoprotein</keyword>
<dbReference type="RefSeq" id="WP_315577074.1">
    <property type="nucleotide sequence ID" value="NZ_JARDXH010000005.1"/>
</dbReference>
<dbReference type="NCBIfam" id="NF001099">
    <property type="entry name" value="PRK00132.1"/>
    <property type="match status" value="1"/>
</dbReference>
<reference evidence="8 9" key="1">
    <citation type="submission" date="2023-09" db="EMBL/GenBank/DDBJ databases">
        <title>Aquirufa genomes.</title>
        <authorList>
            <person name="Pitt A."/>
        </authorList>
    </citation>
    <scope>NUCLEOTIDE SEQUENCE [LARGE SCALE GENOMIC DNA]</scope>
    <source>
        <strain evidence="8 9">LEOWEIH-7C</strain>
    </source>
</reference>
<comment type="similarity">
    <text evidence="1 5 6">Belongs to the universal ribosomal protein uS9 family.</text>
</comment>
<dbReference type="Pfam" id="PF00380">
    <property type="entry name" value="Ribosomal_S9"/>
    <property type="match status" value="1"/>
</dbReference>
<evidence type="ECO:0000256" key="1">
    <source>
        <dbReference type="ARBA" id="ARBA00005251"/>
    </source>
</evidence>
<dbReference type="PANTHER" id="PTHR21569">
    <property type="entry name" value="RIBOSOMAL PROTEIN S9"/>
    <property type="match status" value="1"/>
</dbReference>